<proteinExistence type="inferred from homology"/>
<dbReference type="Pfam" id="PF01411">
    <property type="entry name" value="tRNA-synt_2c"/>
    <property type="match status" value="1"/>
</dbReference>
<keyword evidence="3 11" id="KW-0436">Ligase</keyword>
<evidence type="ECO:0000256" key="4">
    <source>
        <dbReference type="ARBA" id="ARBA00022723"/>
    </source>
</evidence>
<keyword evidence="11" id="KW-0963">Cytoplasm</keyword>
<keyword evidence="10 11" id="KW-0030">Aminoacyl-tRNA synthetase</keyword>
<comment type="subcellular location">
    <subcellularLocation>
        <location evidence="11">Cytoplasm</location>
    </subcellularLocation>
</comment>
<dbReference type="GO" id="GO:0005737">
    <property type="term" value="C:cytoplasm"/>
    <property type="evidence" value="ECO:0007669"/>
    <property type="project" value="UniProtKB-SubCell"/>
</dbReference>
<dbReference type="AlphaFoldDB" id="A0A1M6IYN5"/>
<reference evidence="14 15" key="1">
    <citation type="submission" date="2016-11" db="EMBL/GenBank/DDBJ databases">
        <authorList>
            <person name="Jaros S."/>
            <person name="Januszkiewicz K."/>
            <person name="Wedrychowicz H."/>
        </authorList>
    </citation>
    <scope>NUCLEOTIDE SEQUENCE [LARGE SCALE GENOMIC DNA]</scope>
    <source>
        <strain evidence="14 15">DSM 22807</strain>
    </source>
</reference>
<gene>
    <name evidence="11" type="primary">alaS</name>
    <name evidence="14" type="ORF">SAMN05444337_1912</name>
</gene>
<dbReference type="FunFam" id="3.10.310.40:FF:000001">
    <property type="entry name" value="Alanine--tRNA ligase"/>
    <property type="match status" value="1"/>
</dbReference>
<comment type="cofactor">
    <cofactor evidence="11">
        <name>Zn(2+)</name>
        <dbReference type="ChEBI" id="CHEBI:29105"/>
    </cofactor>
    <text evidence="11">Binds 1 zinc ion per subunit.</text>
</comment>
<dbReference type="EC" id="6.1.1.7" evidence="11"/>
<keyword evidence="6 11" id="KW-0862">Zinc</keyword>
<dbReference type="HAMAP" id="MF_00036_B">
    <property type="entry name" value="Ala_tRNA_synth_B"/>
    <property type="match status" value="1"/>
</dbReference>
<dbReference type="Gene3D" id="3.30.930.10">
    <property type="entry name" value="Bira Bifunctional Protein, Domain 2"/>
    <property type="match status" value="1"/>
</dbReference>
<dbReference type="GO" id="GO:0002161">
    <property type="term" value="F:aminoacyl-tRNA deacylase activity"/>
    <property type="evidence" value="ECO:0007669"/>
    <property type="project" value="TreeGrafter"/>
</dbReference>
<evidence type="ECO:0000259" key="13">
    <source>
        <dbReference type="PROSITE" id="PS50860"/>
    </source>
</evidence>
<dbReference type="GO" id="GO:0005524">
    <property type="term" value="F:ATP binding"/>
    <property type="evidence" value="ECO:0007669"/>
    <property type="project" value="UniProtKB-UniRule"/>
</dbReference>
<dbReference type="InterPro" id="IPR018164">
    <property type="entry name" value="Ala-tRNA-synth_IIc_N"/>
</dbReference>
<feature type="binding site" evidence="11">
    <location>
        <position position="583"/>
    </location>
    <ligand>
        <name>Zn(2+)</name>
        <dbReference type="ChEBI" id="CHEBI:29105"/>
    </ligand>
</feature>
<evidence type="ECO:0000256" key="2">
    <source>
        <dbReference type="ARBA" id="ARBA00022555"/>
    </source>
</evidence>
<dbReference type="Pfam" id="PF02272">
    <property type="entry name" value="DHHA1"/>
    <property type="match status" value="1"/>
</dbReference>
<feature type="binding site" evidence="11">
    <location>
        <position position="689"/>
    </location>
    <ligand>
        <name>Zn(2+)</name>
        <dbReference type="ChEBI" id="CHEBI:29105"/>
    </ligand>
</feature>
<dbReference type="CDD" id="cd00673">
    <property type="entry name" value="AlaRS_core"/>
    <property type="match status" value="1"/>
</dbReference>
<dbReference type="Gene3D" id="3.10.310.40">
    <property type="match status" value="1"/>
</dbReference>
<evidence type="ECO:0000313" key="15">
    <source>
        <dbReference type="Proteomes" id="UP000184232"/>
    </source>
</evidence>
<dbReference type="PROSITE" id="PS50860">
    <property type="entry name" value="AA_TRNA_LIGASE_II_ALA"/>
    <property type="match status" value="1"/>
</dbReference>
<keyword evidence="4 11" id="KW-0479">Metal-binding</keyword>
<dbReference type="Gene3D" id="2.40.30.130">
    <property type="match status" value="1"/>
</dbReference>
<dbReference type="InterPro" id="IPR018162">
    <property type="entry name" value="Ala-tRNA-ligase_IIc_anticod-bd"/>
</dbReference>
<dbReference type="InterPro" id="IPR003156">
    <property type="entry name" value="DHHA1_dom"/>
</dbReference>
<sequence>MKSQDIRKSFLQFFESKGHLIVPSAPIVLKDDPTLMFNNSGMAQFKEFFLGNGTPKSKRIADTQKCLRVSGKHNDLEDVGFDTYHHTMFEMLGNWSFGDYFKKEAIAWAWEFLTEVLKLDKDRLYVSVFEGNPAENVPFDQEAFDIWKQYVSEDRIILGNKKDNFWEMGDQGPCGPCSEIHIDLRTDAERATVSGRDLVNADHPQVVEIWNNVFMEFNRKADGSLEKLPAQHVDTGMGFERLCMAMQNVTSNYDTDVFTPLIAKVEEITGLKYTPNNVILNESEESQEQNKTNIAIRVIVDHVRAVAFAIADGQLPSNTGAGYVIRRILRRAIRYGFTFLGTKEPFINKLVEVLANQMGEFFPEIKSQQQLVTNVIREEEASFLRTLEQGLQLLDKVVAETAGKEVSGEKVFELYDTFGFPKDLTALILKEKGYSFNETEFETELQKQKARSRAASEVSTDDWTFLNQGNVDSSDSEQAKQTFVGYDKTENDVKITRIRKVDSKKDGVLYQIVLDATPFYPEGGGQVGDKGTLVSANETIEIIDTKKENNLILHFAKQLPENVEAGFVAKVNTDLRTSTSKNHSATHLMHLALRTILGTHVEQKGSLVNPNYLRFDFSHFSKVTDEELRQVEAFVNARIEEQLQLVEHRNIPIQQAMEQGAMALFGEKYGDTVRMIEFGDSKELCGGIHVKNTADIWHFKIISEGAVAAGIRRIEAITGDAVKDFYKNQESTLAEIKEVLKNPQDTMKAVVALQDDNAKLKKQIEQLLKEKAKNLKGELASQIQEVNGVKFLATQVDLNPEGAKDLAYELGNNETNLFLVLATAEEGKPMLTCYVSKELVASKNLNAGQVVRELGKYIQGGGGGQPFFATAGGKNVDGIKEALEKAIQFIK</sequence>
<evidence type="ECO:0000256" key="9">
    <source>
        <dbReference type="ARBA" id="ARBA00022917"/>
    </source>
</evidence>
<keyword evidence="12" id="KW-0175">Coiled coil</keyword>
<comment type="domain">
    <text evidence="11">Consists of three domains; the N-terminal catalytic domain, the editing domain and the C-terminal C-Ala domain. The editing domain removes incorrectly charged amino acids, while the C-Ala domain, along with tRNA(Ala), serves as a bridge to cooperatively bring together the editing and aminoacylation centers thus stimulating deacylation of misacylated tRNAs.</text>
</comment>
<dbReference type="SUPFAM" id="SSF55186">
    <property type="entry name" value="ThrRS/AlaRS common domain"/>
    <property type="match status" value="1"/>
</dbReference>
<keyword evidence="15" id="KW-1185">Reference proteome</keyword>
<dbReference type="GO" id="GO:0006419">
    <property type="term" value="P:alanyl-tRNA aminoacylation"/>
    <property type="evidence" value="ECO:0007669"/>
    <property type="project" value="UniProtKB-UniRule"/>
</dbReference>
<evidence type="ECO:0000256" key="8">
    <source>
        <dbReference type="ARBA" id="ARBA00022884"/>
    </source>
</evidence>
<keyword evidence="5 11" id="KW-0547">Nucleotide-binding</keyword>
<organism evidence="14 15">
    <name type="scientific">Flavobacterium haoranii</name>
    <dbReference type="NCBI Taxonomy" id="683124"/>
    <lineage>
        <taxon>Bacteria</taxon>
        <taxon>Pseudomonadati</taxon>
        <taxon>Bacteroidota</taxon>
        <taxon>Flavobacteriia</taxon>
        <taxon>Flavobacteriales</taxon>
        <taxon>Flavobacteriaceae</taxon>
        <taxon>Flavobacterium</taxon>
    </lineage>
</organism>
<dbReference type="GO" id="GO:0000049">
    <property type="term" value="F:tRNA binding"/>
    <property type="evidence" value="ECO:0007669"/>
    <property type="project" value="UniProtKB-KW"/>
</dbReference>
<keyword evidence="7 11" id="KW-0067">ATP-binding</keyword>
<comment type="function">
    <text evidence="11">Catalyzes the attachment of alanine to tRNA(Ala) in a two-step reaction: alanine is first activated by ATP to form Ala-AMP and then transferred to the acceptor end of tRNA(Ala). Also edits incorrectly charged Ser-tRNA(Ala) and Gly-tRNA(Ala) via its editing domain.</text>
</comment>
<dbReference type="GO" id="GO:0008270">
    <property type="term" value="F:zinc ion binding"/>
    <property type="evidence" value="ECO:0007669"/>
    <property type="project" value="UniProtKB-UniRule"/>
</dbReference>
<dbReference type="Gene3D" id="3.30.54.20">
    <property type="match status" value="1"/>
</dbReference>
<feature type="coiled-coil region" evidence="12">
    <location>
        <begin position="750"/>
        <end position="785"/>
    </location>
</feature>
<dbReference type="Proteomes" id="UP000184232">
    <property type="component" value="Unassembled WGS sequence"/>
</dbReference>
<accession>A0A1M6IYN5</accession>
<evidence type="ECO:0000256" key="12">
    <source>
        <dbReference type="SAM" id="Coils"/>
    </source>
</evidence>
<dbReference type="FunFam" id="3.30.930.10:FF:000011">
    <property type="entry name" value="Alanine--tRNA ligase, cytoplasmic"/>
    <property type="match status" value="1"/>
</dbReference>
<feature type="binding site" evidence="11">
    <location>
        <position position="587"/>
    </location>
    <ligand>
        <name>Zn(2+)</name>
        <dbReference type="ChEBI" id="CHEBI:29105"/>
    </ligand>
</feature>
<dbReference type="InterPro" id="IPR009000">
    <property type="entry name" value="Transl_B-barrel_sf"/>
</dbReference>
<evidence type="ECO:0000256" key="11">
    <source>
        <dbReference type="HAMAP-Rule" id="MF_00036"/>
    </source>
</evidence>
<evidence type="ECO:0000256" key="3">
    <source>
        <dbReference type="ARBA" id="ARBA00022598"/>
    </source>
</evidence>
<evidence type="ECO:0000256" key="10">
    <source>
        <dbReference type="ARBA" id="ARBA00023146"/>
    </source>
</evidence>
<evidence type="ECO:0000313" key="14">
    <source>
        <dbReference type="EMBL" id="SHJ39520.1"/>
    </source>
</evidence>
<dbReference type="GO" id="GO:0004813">
    <property type="term" value="F:alanine-tRNA ligase activity"/>
    <property type="evidence" value="ECO:0007669"/>
    <property type="project" value="UniProtKB-UniRule"/>
</dbReference>
<dbReference type="FunFam" id="3.30.54.20:FF:000001">
    <property type="entry name" value="Alanine--tRNA ligase"/>
    <property type="match status" value="1"/>
</dbReference>
<dbReference type="PANTHER" id="PTHR11777">
    <property type="entry name" value="ALANYL-TRNA SYNTHETASE"/>
    <property type="match status" value="1"/>
</dbReference>
<comment type="similarity">
    <text evidence="1 11">Belongs to the class-II aminoacyl-tRNA synthetase family.</text>
</comment>
<feature type="domain" description="Alanyl-transfer RNA synthetases family profile" evidence="13">
    <location>
        <begin position="1"/>
        <end position="728"/>
    </location>
</feature>
<name>A0A1M6IYN5_9FLAO</name>
<dbReference type="EMBL" id="FQZH01000003">
    <property type="protein sequence ID" value="SHJ39520.1"/>
    <property type="molecule type" value="Genomic_DNA"/>
</dbReference>
<dbReference type="InterPro" id="IPR012947">
    <property type="entry name" value="tRNA_SAD"/>
</dbReference>
<dbReference type="InterPro" id="IPR018165">
    <property type="entry name" value="Ala-tRNA-synth_IIc_core"/>
</dbReference>
<dbReference type="PANTHER" id="PTHR11777:SF9">
    <property type="entry name" value="ALANINE--TRNA LIGASE, CYTOPLASMIC"/>
    <property type="match status" value="1"/>
</dbReference>
<dbReference type="Pfam" id="PF07973">
    <property type="entry name" value="tRNA_SAD"/>
    <property type="match status" value="1"/>
</dbReference>
<dbReference type="SUPFAM" id="SSF101353">
    <property type="entry name" value="Putative anticodon-binding domain of alanyl-tRNA synthetase (AlaRS)"/>
    <property type="match status" value="1"/>
</dbReference>
<evidence type="ECO:0000256" key="1">
    <source>
        <dbReference type="ARBA" id="ARBA00008226"/>
    </source>
</evidence>
<dbReference type="OrthoDB" id="9803884at2"/>
<dbReference type="PRINTS" id="PR00980">
    <property type="entry name" value="TRNASYNTHALA"/>
</dbReference>
<dbReference type="FunFam" id="3.30.980.10:FF:000004">
    <property type="entry name" value="Alanine--tRNA ligase, cytoplasmic"/>
    <property type="match status" value="1"/>
</dbReference>
<keyword evidence="8 11" id="KW-0694">RNA-binding</keyword>
<dbReference type="SUPFAM" id="SSF55681">
    <property type="entry name" value="Class II aaRS and biotin synthetases"/>
    <property type="match status" value="1"/>
</dbReference>
<protein>
    <recommendedName>
        <fullName evidence="11">Alanine--tRNA ligase</fullName>
        <ecNumber evidence="11">6.1.1.7</ecNumber>
    </recommendedName>
    <alternativeName>
        <fullName evidence="11">Alanyl-tRNA synthetase</fullName>
        <shortName evidence="11">AlaRS</shortName>
    </alternativeName>
</protein>
<dbReference type="InterPro" id="IPR045864">
    <property type="entry name" value="aa-tRNA-synth_II/BPL/LPL"/>
</dbReference>
<evidence type="ECO:0000256" key="7">
    <source>
        <dbReference type="ARBA" id="ARBA00022840"/>
    </source>
</evidence>
<dbReference type="SUPFAM" id="SSF50447">
    <property type="entry name" value="Translation proteins"/>
    <property type="match status" value="1"/>
</dbReference>
<evidence type="ECO:0000256" key="6">
    <source>
        <dbReference type="ARBA" id="ARBA00022833"/>
    </source>
</evidence>
<feature type="binding site" evidence="11">
    <location>
        <position position="685"/>
    </location>
    <ligand>
        <name>Zn(2+)</name>
        <dbReference type="ChEBI" id="CHEBI:29105"/>
    </ligand>
</feature>
<dbReference type="SMART" id="SM00863">
    <property type="entry name" value="tRNA_SAD"/>
    <property type="match status" value="1"/>
</dbReference>
<comment type="catalytic activity">
    <reaction evidence="11">
        <text>tRNA(Ala) + L-alanine + ATP = L-alanyl-tRNA(Ala) + AMP + diphosphate</text>
        <dbReference type="Rhea" id="RHEA:12540"/>
        <dbReference type="Rhea" id="RHEA-COMP:9657"/>
        <dbReference type="Rhea" id="RHEA-COMP:9923"/>
        <dbReference type="ChEBI" id="CHEBI:30616"/>
        <dbReference type="ChEBI" id="CHEBI:33019"/>
        <dbReference type="ChEBI" id="CHEBI:57972"/>
        <dbReference type="ChEBI" id="CHEBI:78442"/>
        <dbReference type="ChEBI" id="CHEBI:78497"/>
        <dbReference type="ChEBI" id="CHEBI:456215"/>
        <dbReference type="EC" id="6.1.1.7"/>
    </reaction>
</comment>
<keyword evidence="9 11" id="KW-0648">Protein biosynthesis</keyword>
<keyword evidence="2 11" id="KW-0820">tRNA-binding</keyword>
<dbReference type="NCBIfam" id="TIGR00344">
    <property type="entry name" value="alaS"/>
    <property type="match status" value="1"/>
</dbReference>
<dbReference type="STRING" id="683124.SAMN05444337_1912"/>
<dbReference type="InterPro" id="IPR018163">
    <property type="entry name" value="Thr/Ala-tRNA-synth_IIc_edit"/>
</dbReference>
<dbReference type="InterPro" id="IPR050058">
    <property type="entry name" value="Ala-tRNA_ligase"/>
</dbReference>
<dbReference type="Gene3D" id="3.30.980.10">
    <property type="entry name" value="Threonyl-trna Synthetase, Chain A, domain 2"/>
    <property type="match status" value="1"/>
</dbReference>
<dbReference type="InterPro" id="IPR002318">
    <property type="entry name" value="Ala-tRNA-lgiase_IIc"/>
</dbReference>
<evidence type="ECO:0000256" key="5">
    <source>
        <dbReference type="ARBA" id="ARBA00022741"/>
    </source>
</evidence>
<dbReference type="InterPro" id="IPR023033">
    <property type="entry name" value="Ala_tRNA_ligase_euk/bac"/>
</dbReference>
<dbReference type="RefSeq" id="WP_072784389.1">
    <property type="nucleotide sequence ID" value="NZ_FQZH01000003.1"/>
</dbReference>